<accession>A0A1X6NFE0</accession>
<evidence type="ECO:0000256" key="8">
    <source>
        <dbReference type="ARBA" id="ARBA00031347"/>
    </source>
</evidence>
<dbReference type="GO" id="GO:0015031">
    <property type="term" value="P:protein transport"/>
    <property type="evidence" value="ECO:0007669"/>
    <property type="project" value="UniProtKB-KW"/>
</dbReference>
<proteinExistence type="inferred from homology"/>
<evidence type="ECO:0000256" key="3">
    <source>
        <dbReference type="ARBA" id="ARBA00020983"/>
    </source>
</evidence>
<dbReference type="STRING" id="670580.A0A1X6NFE0"/>
<evidence type="ECO:0000256" key="1">
    <source>
        <dbReference type="ARBA" id="ARBA00004395"/>
    </source>
</evidence>
<dbReference type="PANTHER" id="PTHR21311:SF0">
    <property type="entry name" value="CONSERVED OLIGOMERIC GOLGI COMPLEX SUBUNIT 8"/>
    <property type="match status" value="1"/>
</dbReference>
<keyword evidence="10" id="KW-1185">Reference proteome</keyword>
<dbReference type="Proteomes" id="UP000194127">
    <property type="component" value="Unassembled WGS sequence"/>
</dbReference>
<evidence type="ECO:0000256" key="6">
    <source>
        <dbReference type="ARBA" id="ARBA00023034"/>
    </source>
</evidence>
<dbReference type="InterPro" id="IPR016159">
    <property type="entry name" value="Cullin_repeat-like_dom_sf"/>
</dbReference>
<evidence type="ECO:0000256" key="2">
    <source>
        <dbReference type="ARBA" id="ARBA00006419"/>
    </source>
</evidence>
<dbReference type="EMBL" id="KZ110591">
    <property type="protein sequence ID" value="OSX67136.1"/>
    <property type="molecule type" value="Genomic_DNA"/>
</dbReference>
<evidence type="ECO:0000256" key="5">
    <source>
        <dbReference type="ARBA" id="ARBA00022927"/>
    </source>
</evidence>
<dbReference type="GO" id="GO:0017119">
    <property type="term" value="C:Golgi transport complex"/>
    <property type="evidence" value="ECO:0007669"/>
    <property type="project" value="InterPro"/>
</dbReference>
<dbReference type="GeneID" id="36328610"/>
<evidence type="ECO:0000256" key="4">
    <source>
        <dbReference type="ARBA" id="ARBA00022448"/>
    </source>
</evidence>
<dbReference type="GO" id="GO:0000139">
    <property type="term" value="C:Golgi membrane"/>
    <property type="evidence" value="ECO:0007669"/>
    <property type="project" value="UniProtKB-SubCell"/>
</dbReference>
<dbReference type="InterPro" id="IPR007255">
    <property type="entry name" value="COG8"/>
</dbReference>
<dbReference type="RefSeq" id="XP_024343930.1">
    <property type="nucleotide sequence ID" value="XM_024483661.1"/>
</dbReference>
<dbReference type="OrthoDB" id="1661054at2759"/>
<comment type="similarity">
    <text evidence="2">Belongs to the COG8 family.</text>
</comment>
<evidence type="ECO:0000256" key="7">
    <source>
        <dbReference type="ARBA" id="ARBA00023136"/>
    </source>
</evidence>
<evidence type="ECO:0000313" key="10">
    <source>
        <dbReference type="Proteomes" id="UP000194127"/>
    </source>
</evidence>
<gene>
    <name evidence="9" type="ORF">POSPLADRAFT_1127754</name>
</gene>
<reference evidence="9 10" key="1">
    <citation type="submission" date="2017-04" db="EMBL/GenBank/DDBJ databases">
        <title>Genome Sequence of the Model Brown-Rot Fungus Postia placenta SB12.</title>
        <authorList>
            <consortium name="DOE Joint Genome Institute"/>
            <person name="Gaskell J."/>
            <person name="Kersten P."/>
            <person name="Larrondo L.F."/>
            <person name="Canessa P."/>
            <person name="Martinez D."/>
            <person name="Hibbett D."/>
            <person name="Schmoll M."/>
            <person name="Kubicek C.P."/>
            <person name="Martinez A.T."/>
            <person name="Yadav J."/>
            <person name="Master E."/>
            <person name="Magnuson J.K."/>
            <person name="James T."/>
            <person name="Yaver D."/>
            <person name="Berka R."/>
            <person name="Labutti K."/>
            <person name="Lipzen A."/>
            <person name="Aerts A."/>
            <person name="Barry K."/>
            <person name="Henrissat B."/>
            <person name="Blanchette R."/>
            <person name="Grigoriev I."/>
            <person name="Cullen D."/>
        </authorList>
    </citation>
    <scope>NUCLEOTIDE SEQUENCE [LARGE SCALE GENOMIC DNA]</scope>
    <source>
        <strain evidence="9 10">MAD-698-R-SB12</strain>
    </source>
</reference>
<organism evidence="9 10">
    <name type="scientific">Postia placenta MAD-698-R-SB12</name>
    <dbReference type="NCBI Taxonomy" id="670580"/>
    <lineage>
        <taxon>Eukaryota</taxon>
        <taxon>Fungi</taxon>
        <taxon>Dikarya</taxon>
        <taxon>Basidiomycota</taxon>
        <taxon>Agaricomycotina</taxon>
        <taxon>Agaricomycetes</taxon>
        <taxon>Polyporales</taxon>
        <taxon>Adustoporiaceae</taxon>
        <taxon>Rhodonia</taxon>
    </lineage>
</organism>
<name>A0A1X6NFE0_9APHY</name>
<dbReference type="PANTHER" id="PTHR21311">
    <property type="entry name" value="CONSERVED OLIGOMERIC GOLGI COMPLEX COMPONENT 8"/>
    <property type="match status" value="1"/>
</dbReference>
<dbReference type="Pfam" id="PF04124">
    <property type="entry name" value="Dor1"/>
    <property type="match status" value="1"/>
</dbReference>
<comment type="subcellular location">
    <subcellularLocation>
        <location evidence="1">Golgi apparatus membrane</location>
        <topology evidence="1">Peripheral membrane protein</topology>
    </subcellularLocation>
</comment>
<dbReference type="AlphaFoldDB" id="A0A1X6NFE0"/>
<dbReference type="GO" id="GO:0006891">
    <property type="term" value="P:intra-Golgi vesicle-mediated transport"/>
    <property type="evidence" value="ECO:0007669"/>
    <property type="project" value="TreeGrafter"/>
</dbReference>
<evidence type="ECO:0000313" key="9">
    <source>
        <dbReference type="EMBL" id="OSX67136.1"/>
    </source>
</evidence>
<keyword evidence="7" id="KW-0472">Membrane</keyword>
<keyword evidence="4" id="KW-0813">Transport</keyword>
<keyword evidence="6" id="KW-0333">Golgi apparatus</keyword>
<protein>
    <recommendedName>
        <fullName evidence="3">Conserved oligomeric Golgi complex subunit 8</fullName>
    </recommendedName>
    <alternativeName>
        <fullName evidence="8">Component of oligomeric Golgi complex 8</fullName>
    </alternativeName>
</protein>
<keyword evidence="5" id="KW-0653">Protein transport</keyword>
<sequence length="1000" mass="104335">MADILHSTIITNGHRLSDLPSLAEILASSPHAPAATWSSPDTTSYLDELTSLPLSELESQPTELSSSSAQLTNALTTLCHTSYPTFLSIHATTSTLSSSLSSLSSSLDALVSSLPALESSAASFAVDARAIQKDRRKAALVLEHHDKLYDALSLPVLLDSCVRNHSYAEALLLAQHAAGLAARFPADPLVQSVKAECDARVQAMLAQLLRMLSEQAKLPALFRAVGFLRKMAVLDEPELALAFLTGRGVYLDGLFKTIESERKGVQGDAEHEREAYARYLKRYVDLWREGVYDVITQYTSIFLDRAPSTSAAAHPQLHALLATFTNLHLQTLLALLQEMLPLIPDPSLLTSLLTQLTYCANSFARVGLDFKGLLAPIFVDAVQKGVEREFNEAAEALCDKIRMGTDGRRSASSISGKKPSQYLVAPSSLPSPPLPTAAQLRALSSGPPNVPPPLLVSYPPLAVYLNAILTALNGLRLLAPVELLSALLRALDASLAKGLGALLALAQERPWADALSRLSAEEAEAEEGVVGAAATVYARVLVPFVRRALVEGVYGVSIGEANTPLGKDLKDVLDNTTAMPDSIAAEKARRLLRAPLVLPDAEGEGTAERAALEELEMSAVRGALGAAVTDGIEPAIVELPLPAAVALADGSEADDAPGKPEDELPKELELSIEPPVAFALGGKEPSVEVAFGPAALATPVLQAPVVPFPDAPPMGKPVLFPPEKGPEGTVEFPPPGNPEKDAAELSAVVVGIAVELSDEPSLEVAVGMLSVELSGEPPAVVGMAVELPDEPSVAVAVGNAAELNEPSVAVGTAVELSLEEPPVEKAVELPLASVGMAVALALGSVPVGNADAVAFAPVGKGEDASSVPVGNADAVALAPEAGSVAVAFVDGSDGIAVELEPPTGAPVGEANPACVALALAADAAAWVISDNIEEAGVTTVTCDLLYEGIHAVNPTEVRDDIAQNGYSDCSVWSINFDHCVDLQSCRLIGTVGERPTTYRL</sequence>
<dbReference type="SUPFAM" id="SSF74788">
    <property type="entry name" value="Cullin repeat-like"/>
    <property type="match status" value="1"/>
</dbReference>